<dbReference type="InterPro" id="IPR050624">
    <property type="entry name" value="HTH-type_Tx_Regulator"/>
</dbReference>
<reference evidence="4 5" key="1">
    <citation type="submission" date="2017-05" db="EMBL/GenBank/DDBJ databases">
        <title>Vagococcus spp. assemblies.</title>
        <authorList>
            <person name="Gulvik C.A."/>
        </authorList>
    </citation>
    <scope>NUCLEOTIDE SEQUENCE [LARGE SCALE GENOMIC DNA]</scope>
    <source>
        <strain evidence="4 5">NCFB 2777</strain>
    </source>
</reference>
<evidence type="ECO:0000256" key="2">
    <source>
        <dbReference type="PROSITE-ProRule" id="PRU00335"/>
    </source>
</evidence>
<keyword evidence="5" id="KW-1185">Reference proteome</keyword>
<dbReference type="GeneID" id="98569532"/>
<dbReference type="InterPro" id="IPR023772">
    <property type="entry name" value="DNA-bd_HTH_TetR-type_CS"/>
</dbReference>
<dbReference type="InterPro" id="IPR009057">
    <property type="entry name" value="Homeodomain-like_sf"/>
</dbReference>
<dbReference type="Proteomes" id="UP000287239">
    <property type="component" value="Unassembled WGS sequence"/>
</dbReference>
<sequence length="199" mass="22947">MSKPNSRKIELEKTRSGILEVASDLFMEKGFKNTSTREIAEKCHITQPNLYHHFKNKKELYIAVIEELTNKVQIDLFEIINEPLDIEVKLTKMVNVLLEKHPTNLFLMLNDMFVEMADQTHANLYVMFKKTYVDSFMAVFQEPANAAKLRPGVSVADGARFVLYNVSAILSIQNTYQKTTKQKDIDSFIQMMLYGISNQ</sequence>
<gene>
    <name evidence="4" type="ORF">CBF35_14380</name>
</gene>
<dbReference type="Gene3D" id="1.10.10.60">
    <property type="entry name" value="Homeodomain-like"/>
    <property type="match status" value="1"/>
</dbReference>
<comment type="caution">
    <text evidence="4">The sequence shown here is derived from an EMBL/GenBank/DDBJ whole genome shotgun (WGS) entry which is preliminary data.</text>
</comment>
<keyword evidence="1 2" id="KW-0238">DNA-binding</keyword>
<dbReference type="Gene3D" id="1.10.357.10">
    <property type="entry name" value="Tetracycline Repressor, domain 2"/>
    <property type="match status" value="1"/>
</dbReference>
<accession>A0A429ZCI0</accession>
<dbReference type="RefSeq" id="WP_126782378.1">
    <property type="nucleotide sequence ID" value="NZ_CAUQJP010000008.1"/>
</dbReference>
<dbReference type="AlphaFoldDB" id="A0A429ZCI0"/>
<evidence type="ECO:0000313" key="5">
    <source>
        <dbReference type="Proteomes" id="UP000287239"/>
    </source>
</evidence>
<dbReference type="OrthoDB" id="9814200at2"/>
<dbReference type="PRINTS" id="PR00455">
    <property type="entry name" value="HTHTETR"/>
</dbReference>
<feature type="DNA-binding region" description="H-T-H motif" evidence="2">
    <location>
        <begin position="35"/>
        <end position="54"/>
    </location>
</feature>
<dbReference type="Pfam" id="PF00440">
    <property type="entry name" value="TetR_N"/>
    <property type="match status" value="1"/>
</dbReference>
<organism evidence="4 5">
    <name type="scientific">Vagococcus salmoninarum</name>
    <dbReference type="NCBI Taxonomy" id="2739"/>
    <lineage>
        <taxon>Bacteria</taxon>
        <taxon>Bacillati</taxon>
        <taxon>Bacillota</taxon>
        <taxon>Bacilli</taxon>
        <taxon>Lactobacillales</taxon>
        <taxon>Enterococcaceae</taxon>
        <taxon>Vagococcus</taxon>
    </lineage>
</organism>
<dbReference type="PROSITE" id="PS50977">
    <property type="entry name" value="HTH_TETR_2"/>
    <property type="match status" value="1"/>
</dbReference>
<protein>
    <submittedName>
        <fullName evidence="4">TetR family transcriptional regulator</fullName>
    </submittedName>
</protein>
<dbReference type="PROSITE" id="PS01081">
    <property type="entry name" value="HTH_TETR_1"/>
    <property type="match status" value="1"/>
</dbReference>
<dbReference type="EMBL" id="NGJU01000030">
    <property type="protein sequence ID" value="RST91393.1"/>
    <property type="molecule type" value="Genomic_DNA"/>
</dbReference>
<dbReference type="GO" id="GO:0003677">
    <property type="term" value="F:DNA binding"/>
    <property type="evidence" value="ECO:0007669"/>
    <property type="project" value="UniProtKB-UniRule"/>
</dbReference>
<dbReference type="SUPFAM" id="SSF46689">
    <property type="entry name" value="Homeodomain-like"/>
    <property type="match status" value="1"/>
</dbReference>
<proteinExistence type="predicted"/>
<dbReference type="PANTHER" id="PTHR43479:SF11">
    <property type="entry name" value="ACREF_ENVCD OPERON REPRESSOR-RELATED"/>
    <property type="match status" value="1"/>
</dbReference>
<evidence type="ECO:0000256" key="1">
    <source>
        <dbReference type="ARBA" id="ARBA00023125"/>
    </source>
</evidence>
<evidence type="ECO:0000313" key="4">
    <source>
        <dbReference type="EMBL" id="RST91393.1"/>
    </source>
</evidence>
<feature type="domain" description="HTH tetR-type" evidence="3">
    <location>
        <begin position="12"/>
        <end position="72"/>
    </location>
</feature>
<name>A0A429ZCI0_9ENTE</name>
<dbReference type="InterPro" id="IPR001647">
    <property type="entry name" value="HTH_TetR"/>
</dbReference>
<evidence type="ECO:0000259" key="3">
    <source>
        <dbReference type="PROSITE" id="PS50977"/>
    </source>
</evidence>
<dbReference type="PANTHER" id="PTHR43479">
    <property type="entry name" value="ACREF/ENVCD OPERON REPRESSOR-RELATED"/>
    <property type="match status" value="1"/>
</dbReference>